<accession>A0AAV9J3I1</accession>
<dbReference type="EMBL" id="JAVFHQ010000094">
    <property type="protein sequence ID" value="KAK4539455.1"/>
    <property type="molecule type" value="Genomic_DNA"/>
</dbReference>
<feature type="coiled-coil region" evidence="1">
    <location>
        <begin position="99"/>
        <end position="126"/>
    </location>
</feature>
<feature type="compositionally biased region" description="Basic and acidic residues" evidence="2">
    <location>
        <begin position="503"/>
        <end position="519"/>
    </location>
</feature>
<reference evidence="3 4" key="1">
    <citation type="submission" date="2021-11" db="EMBL/GenBank/DDBJ databases">
        <title>Black yeast isolated from Biological Soil Crust.</title>
        <authorList>
            <person name="Kurbessoian T."/>
        </authorList>
    </citation>
    <scope>NUCLEOTIDE SEQUENCE [LARGE SCALE GENOMIC DNA]</scope>
    <source>
        <strain evidence="3 4">CCFEE 5522</strain>
    </source>
</reference>
<dbReference type="AlphaFoldDB" id="A0AAV9J3I1"/>
<gene>
    <name evidence="3" type="ORF">LTR36_010932</name>
</gene>
<feature type="compositionally biased region" description="Polar residues" evidence="2">
    <location>
        <begin position="473"/>
        <end position="485"/>
    </location>
</feature>
<keyword evidence="4" id="KW-1185">Reference proteome</keyword>
<organism evidence="3 4">
    <name type="scientific">Oleoguttula mirabilis</name>
    <dbReference type="NCBI Taxonomy" id="1507867"/>
    <lineage>
        <taxon>Eukaryota</taxon>
        <taxon>Fungi</taxon>
        <taxon>Dikarya</taxon>
        <taxon>Ascomycota</taxon>
        <taxon>Pezizomycotina</taxon>
        <taxon>Dothideomycetes</taxon>
        <taxon>Dothideomycetidae</taxon>
        <taxon>Mycosphaerellales</taxon>
        <taxon>Teratosphaeriaceae</taxon>
        <taxon>Oleoguttula</taxon>
    </lineage>
</organism>
<feature type="compositionally biased region" description="Acidic residues" evidence="2">
    <location>
        <begin position="430"/>
        <end position="442"/>
    </location>
</feature>
<protein>
    <submittedName>
        <fullName evidence="3">Uncharacterized protein</fullName>
    </submittedName>
</protein>
<name>A0AAV9J3I1_9PEZI</name>
<evidence type="ECO:0000313" key="3">
    <source>
        <dbReference type="EMBL" id="KAK4539455.1"/>
    </source>
</evidence>
<evidence type="ECO:0000256" key="1">
    <source>
        <dbReference type="SAM" id="Coils"/>
    </source>
</evidence>
<evidence type="ECO:0000313" key="4">
    <source>
        <dbReference type="Proteomes" id="UP001324427"/>
    </source>
</evidence>
<sequence length="565" mass="61685">MDYDDVFAVINWNPPDRSPRSRAAGIAVIDAFFDSAPPSPVAAAISASVAEAYQLPADTATTQQPVAPSQAAAVSDQKVPDLVQGVSSPGFGQDFSTLMDDIEQLEAAAEQELQVVNAEMAENEQLDPTEQLNGFVGLHLPSMMFSHDDVEEQQQPLYSALTYSHSAAFGEQRLWSDAAAAAARHANEQYTLHHELERRQTYPLPAAPRLTPMLFASPMPDAARLPNGSINAPEHLRLDDTINAPKHISPDGTIYAPEHLPPSAGKYSMMDEMRDEEENGDLAIHSQPLPLDLGVRGRGGFHGFPDVEVFGADASHVPDQAYPFMTRDDEEELDQHDEGEGEYEDVAPEHVETPPSERVRIVTMGKLHRILAAKQLAAAARTKDEDDMAQGAGETDQTLATPKRERKDSAADALFQPPTKRAKMLMPASDDGDELESEESAYDSETPERQPLSNQVGRAWAHGMMAEKPPAALTNSVEHVSSPLTDLSDLDAPGSPDYETLAEPEKPSARPHVSEKEMKAITAESIHKTLKFSPHSWAKTRQQKQAREDAKPNASAAVQRRRQGK</sequence>
<dbReference type="Proteomes" id="UP001324427">
    <property type="component" value="Unassembled WGS sequence"/>
</dbReference>
<feature type="region of interest" description="Disordered" evidence="2">
    <location>
        <begin position="382"/>
        <end position="565"/>
    </location>
</feature>
<feature type="region of interest" description="Disordered" evidence="2">
    <location>
        <begin position="329"/>
        <end position="353"/>
    </location>
</feature>
<keyword evidence="1" id="KW-0175">Coiled coil</keyword>
<comment type="caution">
    <text evidence="3">The sequence shown here is derived from an EMBL/GenBank/DDBJ whole genome shotgun (WGS) entry which is preliminary data.</text>
</comment>
<evidence type="ECO:0000256" key="2">
    <source>
        <dbReference type="SAM" id="MobiDB-lite"/>
    </source>
</evidence>
<feature type="compositionally biased region" description="Acidic residues" evidence="2">
    <location>
        <begin position="329"/>
        <end position="346"/>
    </location>
</feature>
<proteinExistence type="predicted"/>